<keyword evidence="1" id="KW-0732">Signal</keyword>
<proteinExistence type="predicted"/>
<organism evidence="2 3">
    <name type="scientific">Rhizobium halophytocola</name>
    <dbReference type="NCBI Taxonomy" id="735519"/>
    <lineage>
        <taxon>Bacteria</taxon>
        <taxon>Pseudomonadati</taxon>
        <taxon>Pseudomonadota</taxon>
        <taxon>Alphaproteobacteria</taxon>
        <taxon>Hyphomicrobiales</taxon>
        <taxon>Rhizobiaceae</taxon>
        <taxon>Rhizobium/Agrobacterium group</taxon>
        <taxon>Rhizobium</taxon>
    </lineage>
</organism>
<dbReference type="Proteomes" id="UP000759443">
    <property type="component" value="Unassembled WGS sequence"/>
</dbReference>
<gene>
    <name evidence="2" type="ORF">J2Z17_002709</name>
</gene>
<feature type="signal peptide" evidence="1">
    <location>
        <begin position="1"/>
        <end position="25"/>
    </location>
</feature>
<evidence type="ECO:0000313" key="2">
    <source>
        <dbReference type="EMBL" id="MBP1851264.1"/>
    </source>
</evidence>
<dbReference type="PROSITE" id="PS51257">
    <property type="entry name" value="PROKAR_LIPOPROTEIN"/>
    <property type="match status" value="1"/>
</dbReference>
<protein>
    <submittedName>
        <fullName evidence="2">Uncharacterized protein</fullName>
    </submittedName>
</protein>
<feature type="chain" id="PRO_5047408304" evidence="1">
    <location>
        <begin position="26"/>
        <end position="115"/>
    </location>
</feature>
<keyword evidence="3" id="KW-1185">Reference proteome</keyword>
<accession>A0ABS4DZZ9</accession>
<sequence length="115" mass="12144">MLKIFAVAATAVVATLTVACLPAKADQSVASQVVFGKIYNDGVTAIHVLGPNRRTLAGMLPLSVTVATPASKRREQAEASADPRVMDALAARHIELQNVIEVQTAANGGKIIYYR</sequence>
<comment type="caution">
    <text evidence="2">The sequence shown here is derived from an EMBL/GenBank/DDBJ whole genome shotgun (WGS) entry which is preliminary data.</text>
</comment>
<evidence type="ECO:0000256" key="1">
    <source>
        <dbReference type="SAM" id="SignalP"/>
    </source>
</evidence>
<dbReference type="EMBL" id="JAGGJU010000007">
    <property type="protein sequence ID" value="MBP1851264.1"/>
    <property type="molecule type" value="Genomic_DNA"/>
</dbReference>
<dbReference type="RefSeq" id="WP_209945827.1">
    <property type="nucleotide sequence ID" value="NZ_JAGGJU010000007.1"/>
</dbReference>
<reference evidence="2 3" key="1">
    <citation type="submission" date="2021-03" db="EMBL/GenBank/DDBJ databases">
        <title>Genomic Encyclopedia of Type Strains, Phase IV (KMG-IV): sequencing the most valuable type-strain genomes for metagenomic binning, comparative biology and taxonomic classification.</title>
        <authorList>
            <person name="Goeker M."/>
        </authorList>
    </citation>
    <scope>NUCLEOTIDE SEQUENCE [LARGE SCALE GENOMIC DNA]</scope>
    <source>
        <strain evidence="2 3">DSM 21600</strain>
    </source>
</reference>
<evidence type="ECO:0000313" key="3">
    <source>
        <dbReference type="Proteomes" id="UP000759443"/>
    </source>
</evidence>
<name>A0ABS4DZZ9_9HYPH</name>